<evidence type="ECO:0000313" key="2">
    <source>
        <dbReference type="Proteomes" id="UP001605036"/>
    </source>
</evidence>
<dbReference type="EMBL" id="JBHFFA010000008">
    <property type="protein sequence ID" value="KAL2610214.1"/>
    <property type="molecule type" value="Genomic_DNA"/>
</dbReference>
<gene>
    <name evidence="1" type="ORF">R1flu_028787</name>
</gene>
<evidence type="ECO:0000313" key="1">
    <source>
        <dbReference type="EMBL" id="KAL2610214.1"/>
    </source>
</evidence>
<reference evidence="1 2" key="1">
    <citation type="submission" date="2024-09" db="EMBL/GenBank/DDBJ databases">
        <title>Chromosome-scale assembly of Riccia fluitans.</title>
        <authorList>
            <person name="Paukszto L."/>
            <person name="Sawicki J."/>
            <person name="Karawczyk K."/>
            <person name="Piernik-Szablinska J."/>
            <person name="Szczecinska M."/>
            <person name="Mazdziarz M."/>
        </authorList>
    </citation>
    <scope>NUCLEOTIDE SEQUENCE [LARGE SCALE GENOMIC DNA]</scope>
    <source>
        <strain evidence="1">Rf_01</strain>
        <tissue evidence="1">Aerial parts of the thallus</tissue>
    </source>
</reference>
<dbReference type="Proteomes" id="UP001605036">
    <property type="component" value="Unassembled WGS sequence"/>
</dbReference>
<accession>A0ABD1XN79</accession>
<organism evidence="1 2">
    <name type="scientific">Riccia fluitans</name>
    <dbReference type="NCBI Taxonomy" id="41844"/>
    <lineage>
        <taxon>Eukaryota</taxon>
        <taxon>Viridiplantae</taxon>
        <taxon>Streptophyta</taxon>
        <taxon>Embryophyta</taxon>
        <taxon>Marchantiophyta</taxon>
        <taxon>Marchantiopsida</taxon>
        <taxon>Marchantiidae</taxon>
        <taxon>Marchantiales</taxon>
        <taxon>Ricciaceae</taxon>
        <taxon>Riccia</taxon>
    </lineage>
</organism>
<keyword evidence="2" id="KW-1185">Reference proteome</keyword>
<comment type="caution">
    <text evidence="1">The sequence shown here is derived from an EMBL/GenBank/DDBJ whole genome shotgun (WGS) entry which is preliminary data.</text>
</comment>
<protein>
    <submittedName>
        <fullName evidence="1">Uncharacterized protein</fullName>
    </submittedName>
</protein>
<sequence>MEAGRRSAPEARHCPELAFASVNPAVGVLQQFGRPDGRRGGVMCLGRGGSQVTHRSAGGCSQHFSFRTGPGPGFTPVSLRFSNLFSALE</sequence>
<proteinExistence type="predicted"/>
<dbReference type="AlphaFoldDB" id="A0ABD1XN79"/>
<name>A0ABD1XN79_9MARC</name>